<dbReference type="SUPFAM" id="SSF51735">
    <property type="entry name" value="NAD(P)-binding Rossmann-fold domains"/>
    <property type="match status" value="1"/>
</dbReference>
<dbReference type="PANTHER" id="PTHR43639:SF1">
    <property type="entry name" value="SHORT-CHAIN DEHYDROGENASE_REDUCTASE FAMILY PROTEIN"/>
    <property type="match status" value="1"/>
</dbReference>
<evidence type="ECO:0000313" key="5">
    <source>
        <dbReference type="Proteomes" id="UP000076842"/>
    </source>
</evidence>
<evidence type="ECO:0000259" key="3">
    <source>
        <dbReference type="SMART" id="SM00822"/>
    </source>
</evidence>
<organism evidence="4 5">
    <name type="scientific">Calocera cornea HHB12733</name>
    <dbReference type="NCBI Taxonomy" id="1353952"/>
    <lineage>
        <taxon>Eukaryota</taxon>
        <taxon>Fungi</taxon>
        <taxon>Dikarya</taxon>
        <taxon>Basidiomycota</taxon>
        <taxon>Agaricomycotina</taxon>
        <taxon>Dacrymycetes</taxon>
        <taxon>Dacrymycetales</taxon>
        <taxon>Dacrymycetaceae</taxon>
        <taxon>Calocera</taxon>
    </lineage>
</organism>
<sequence length="259" mass="27561">MPAKYSELKGKVALVTGASRGIGKAYALALGAQGASVVINYHSSAAIADSVVEQVKQAGGDAIAIQADSSSVSDIASLFEQAKKHYGKIDIVISNAGVEHFNDLDKTTEAEFDKTYGTNVKGQFFVAQQAYKHITHNGGRVVLTSSISKELSIPRHSVYASSKGAIEIMVRNMKADFGPLGVTINAVAPGGTMTDMAMENTRDYFPDGHDISQEEFMERIRKLSPLGRAGQPNDIANAVLFLVSEEGGWVNGQTIHVTG</sequence>
<name>A0A165EPE9_9BASI</name>
<dbReference type="FunFam" id="3.40.50.720:FF:000084">
    <property type="entry name" value="Short-chain dehydrogenase reductase"/>
    <property type="match status" value="1"/>
</dbReference>
<dbReference type="InterPro" id="IPR036291">
    <property type="entry name" value="NAD(P)-bd_dom_sf"/>
</dbReference>
<proteinExistence type="inferred from homology"/>
<dbReference type="InParanoid" id="A0A165EPE9"/>
<evidence type="ECO:0000256" key="2">
    <source>
        <dbReference type="ARBA" id="ARBA00023002"/>
    </source>
</evidence>
<comment type="similarity">
    <text evidence="1">Belongs to the short-chain dehydrogenases/reductases (SDR) family.</text>
</comment>
<dbReference type="STRING" id="1353952.A0A165EPE9"/>
<dbReference type="EMBL" id="KV423998">
    <property type="protein sequence ID" value="KZT55268.1"/>
    <property type="molecule type" value="Genomic_DNA"/>
</dbReference>
<dbReference type="GO" id="GO:0016491">
    <property type="term" value="F:oxidoreductase activity"/>
    <property type="evidence" value="ECO:0007669"/>
    <property type="project" value="UniProtKB-KW"/>
</dbReference>
<keyword evidence="2" id="KW-0560">Oxidoreductase</keyword>
<dbReference type="InterPro" id="IPR057326">
    <property type="entry name" value="KR_dom"/>
</dbReference>
<dbReference type="SMART" id="SM00822">
    <property type="entry name" value="PKS_KR"/>
    <property type="match status" value="1"/>
</dbReference>
<gene>
    <name evidence="4" type="ORF">CALCODRAFT_437482</name>
</gene>
<dbReference type="PRINTS" id="PR00080">
    <property type="entry name" value="SDRFAMILY"/>
</dbReference>
<dbReference type="Pfam" id="PF13561">
    <property type="entry name" value="adh_short_C2"/>
    <property type="match status" value="1"/>
</dbReference>
<dbReference type="AlphaFoldDB" id="A0A165EPE9"/>
<dbReference type="InterPro" id="IPR002347">
    <property type="entry name" value="SDR_fam"/>
</dbReference>
<reference evidence="4 5" key="1">
    <citation type="journal article" date="2016" name="Mol. Biol. Evol.">
        <title>Comparative Genomics of Early-Diverging Mushroom-Forming Fungi Provides Insights into the Origins of Lignocellulose Decay Capabilities.</title>
        <authorList>
            <person name="Nagy L.G."/>
            <person name="Riley R."/>
            <person name="Tritt A."/>
            <person name="Adam C."/>
            <person name="Daum C."/>
            <person name="Floudas D."/>
            <person name="Sun H."/>
            <person name="Yadav J.S."/>
            <person name="Pangilinan J."/>
            <person name="Larsson K.H."/>
            <person name="Matsuura K."/>
            <person name="Barry K."/>
            <person name="Labutti K."/>
            <person name="Kuo R."/>
            <person name="Ohm R.A."/>
            <person name="Bhattacharya S.S."/>
            <person name="Shirouzu T."/>
            <person name="Yoshinaga Y."/>
            <person name="Martin F.M."/>
            <person name="Grigoriev I.V."/>
            <person name="Hibbett D.S."/>
        </authorList>
    </citation>
    <scope>NUCLEOTIDE SEQUENCE [LARGE SCALE GENOMIC DNA]</scope>
    <source>
        <strain evidence="4 5">HHB12733</strain>
    </source>
</reference>
<dbReference type="Proteomes" id="UP000076842">
    <property type="component" value="Unassembled WGS sequence"/>
</dbReference>
<evidence type="ECO:0000313" key="4">
    <source>
        <dbReference type="EMBL" id="KZT55268.1"/>
    </source>
</evidence>
<dbReference type="OrthoDB" id="5327538at2759"/>
<evidence type="ECO:0000256" key="1">
    <source>
        <dbReference type="ARBA" id="ARBA00006484"/>
    </source>
</evidence>
<dbReference type="PRINTS" id="PR00081">
    <property type="entry name" value="GDHRDH"/>
</dbReference>
<protein>
    <submittedName>
        <fullName evidence="4">Putative hydroxysteroid dehydrogenase</fullName>
    </submittedName>
</protein>
<keyword evidence="5" id="KW-1185">Reference proteome</keyword>
<dbReference type="PANTHER" id="PTHR43639">
    <property type="entry name" value="OXIDOREDUCTASE, SHORT-CHAIN DEHYDROGENASE/REDUCTASE FAMILY (AFU_ORTHOLOGUE AFUA_5G02870)"/>
    <property type="match status" value="1"/>
</dbReference>
<dbReference type="Gene3D" id="3.40.50.720">
    <property type="entry name" value="NAD(P)-binding Rossmann-like Domain"/>
    <property type="match status" value="1"/>
</dbReference>
<feature type="domain" description="Ketoreductase" evidence="3">
    <location>
        <begin position="11"/>
        <end position="196"/>
    </location>
</feature>
<accession>A0A165EPE9</accession>